<reference evidence="1 2" key="1">
    <citation type="submission" date="2021-06" db="EMBL/GenBank/DDBJ databases">
        <title>Caerostris darwini draft genome.</title>
        <authorList>
            <person name="Kono N."/>
            <person name="Arakawa K."/>
        </authorList>
    </citation>
    <scope>NUCLEOTIDE SEQUENCE [LARGE SCALE GENOMIC DNA]</scope>
</reference>
<evidence type="ECO:0008006" key="3">
    <source>
        <dbReference type="Google" id="ProtNLM"/>
    </source>
</evidence>
<proteinExistence type="predicted"/>
<keyword evidence="2" id="KW-1185">Reference proteome</keyword>
<sequence length="93" mass="10456">MLSVYLLIVANGSTDSGIFITTSNNTSFPNKFKNVDHCLGFRSELTKVEGSLTFLKSAEKLEFMDIWILADSRSSIQYFSNWMTVGERPAHLS</sequence>
<organism evidence="1 2">
    <name type="scientific">Caerostris darwini</name>
    <dbReference type="NCBI Taxonomy" id="1538125"/>
    <lineage>
        <taxon>Eukaryota</taxon>
        <taxon>Metazoa</taxon>
        <taxon>Ecdysozoa</taxon>
        <taxon>Arthropoda</taxon>
        <taxon>Chelicerata</taxon>
        <taxon>Arachnida</taxon>
        <taxon>Araneae</taxon>
        <taxon>Araneomorphae</taxon>
        <taxon>Entelegynae</taxon>
        <taxon>Araneoidea</taxon>
        <taxon>Araneidae</taxon>
        <taxon>Caerostris</taxon>
    </lineage>
</organism>
<gene>
    <name evidence="1" type="ORF">CDAR_245661</name>
</gene>
<evidence type="ECO:0000313" key="1">
    <source>
        <dbReference type="EMBL" id="GIY59842.1"/>
    </source>
</evidence>
<dbReference type="Proteomes" id="UP001054837">
    <property type="component" value="Unassembled WGS sequence"/>
</dbReference>
<protein>
    <recommendedName>
        <fullName evidence="3">RNase H type-1 domain-containing protein</fullName>
    </recommendedName>
</protein>
<name>A0AAV4UPD9_9ARAC</name>
<evidence type="ECO:0000313" key="2">
    <source>
        <dbReference type="Proteomes" id="UP001054837"/>
    </source>
</evidence>
<comment type="caution">
    <text evidence="1">The sequence shown here is derived from an EMBL/GenBank/DDBJ whole genome shotgun (WGS) entry which is preliminary data.</text>
</comment>
<dbReference type="AlphaFoldDB" id="A0AAV4UPD9"/>
<accession>A0AAV4UPD9</accession>
<dbReference type="EMBL" id="BPLQ01011721">
    <property type="protein sequence ID" value="GIY59842.1"/>
    <property type="molecule type" value="Genomic_DNA"/>
</dbReference>